<evidence type="ECO:0000313" key="2">
    <source>
        <dbReference type="EMBL" id="KAF2172921.1"/>
    </source>
</evidence>
<organism evidence="2 3">
    <name type="scientific">Zasmidium cellare ATCC 36951</name>
    <dbReference type="NCBI Taxonomy" id="1080233"/>
    <lineage>
        <taxon>Eukaryota</taxon>
        <taxon>Fungi</taxon>
        <taxon>Dikarya</taxon>
        <taxon>Ascomycota</taxon>
        <taxon>Pezizomycotina</taxon>
        <taxon>Dothideomycetes</taxon>
        <taxon>Dothideomycetidae</taxon>
        <taxon>Mycosphaerellales</taxon>
        <taxon>Mycosphaerellaceae</taxon>
        <taxon>Zasmidium</taxon>
    </lineage>
</organism>
<sequence length="122" mass="12740">MPRRWGGPGNATPSRFASSLSASARPDALGADSTTDAPENDSTRRAVGKPALAGGLLTGKGTAQQASSHASPRRQRSGRETVSDRQQGVAPWRLCTMSCSLTVACIVYRRAGTAGDRFAFSC</sequence>
<reference evidence="2" key="1">
    <citation type="journal article" date="2020" name="Stud. Mycol.">
        <title>101 Dothideomycetes genomes: a test case for predicting lifestyles and emergence of pathogens.</title>
        <authorList>
            <person name="Haridas S."/>
            <person name="Albert R."/>
            <person name="Binder M."/>
            <person name="Bloem J."/>
            <person name="Labutti K."/>
            <person name="Salamov A."/>
            <person name="Andreopoulos B."/>
            <person name="Baker S."/>
            <person name="Barry K."/>
            <person name="Bills G."/>
            <person name="Bluhm B."/>
            <person name="Cannon C."/>
            <person name="Castanera R."/>
            <person name="Culley D."/>
            <person name="Daum C."/>
            <person name="Ezra D."/>
            <person name="Gonzalez J."/>
            <person name="Henrissat B."/>
            <person name="Kuo A."/>
            <person name="Liang C."/>
            <person name="Lipzen A."/>
            <person name="Lutzoni F."/>
            <person name="Magnuson J."/>
            <person name="Mondo S."/>
            <person name="Nolan M."/>
            <person name="Ohm R."/>
            <person name="Pangilinan J."/>
            <person name="Park H.-J."/>
            <person name="Ramirez L."/>
            <person name="Alfaro M."/>
            <person name="Sun H."/>
            <person name="Tritt A."/>
            <person name="Yoshinaga Y."/>
            <person name="Zwiers L.-H."/>
            <person name="Turgeon B."/>
            <person name="Goodwin S."/>
            <person name="Spatafora J."/>
            <person name="Crous P."/>
            <person name="Grigoriev I."/>
        </authorList>
    </citation>
    <scope>NUCLEOTIDE SEQUENCE</scope>
    <source>
        <strain evidence="2">ATCC 36951</strain>
    </source>
</reference>
<evidence type="ECO:0000313" key="3">
    <source>
        <dbReference type="Proteomes" id="UP000799537"/>
    </source>
</evidence>
<protein>
    <submittedName>
        <fullName evidence="2">Uncharacterized protein</fullName>
    </submittedName>
</protein>
<feature type="compositionally biased region" description="Low complexity" evidence="1">
    <location>
        <begin position="48"/>
        <end position="63"/>
    </location>
</feature>
<gene>
    <name evidence="2" type="ORF">M409DRAFT_49431</name>
</gene>
<dbReference type="GeneID" id="54564514"/>
<name>A0A6A6D0N0_ZASCE</name>
<dbReference type="RefSeq" id="XP_033673810.1">
    <property type="nucleotide sequence ID" value="XM_033811242.1"/>
</dbReference>
<evidence type="ECO:0000256" key="1">
    <source>
        <dbReference type="SAM" id="MobiDB-lite"/>
    </source>
</evidence>
<feature type="region of interest" description="Disordered" evidence="1">
    <location>
        <begin position="1"/>
        <end position="87"/>
    </location>
</feature>
<dbReference type="Proteomes" id="UP000799537">
    <property type="component" value="Unassembled WGS sequence"/>
</dbReference>
<keyword evidence="3" id="KW-1185">Reference proteome</keyword>
<dbReference type="EMBL" id="ML993580">
    <property type="protein sequence ID" value="KAF2172921.1"/>
    <property type="molecule type" value="Genomic_DNA"/>
</dbReference>
<dbReference type="AlphaFoldDB" id="A0A6A6D0N0"/>
<proteinExistence type="predicted"/>
<accession>A0A6A6D0N0</accession>